<dbReference type="STRING" id="537970.HCAN_1232"/>
<evidence type="ECO:0000313" key="2">
    <source>
        <dbReference type="EMBL" id="EES89941.1"/>
    </source>
</evidence>
<evidence type="ECO:0000313" key="3">
    <source>
        <dbReference type="Proteomes" id="UP000007032"/>
    </source>
</evidence>
<evidence type="ECO:0000259" key="1">
    <source>
        <dbReference type="Pfam" id="PF18135"/>
    </source>
</evidence>
<protein>
    <recommendedName>
        <fullName evidence="1">Type ISP restriction-modification enzyme LLaBIII C-terminal specificity domain-containing protein</fullName>
    </recommendedName>
</protein>
<dbReference type="OrthoDB" id="9759819at2"/>
<dbReference type="HOGENOM" id="CLU_1064647_0_0_7"/>
<dbReference type="PANTHER" id="PTHR35149">
    <property type="entry name" value="SLL5132 PROTEIN"/>
    <property type="match status" value="1"/>
</dbReference>
<accession>C5ZXS3</accession>
<organism evidence="2 3">
    <name type="scientific">Helicobacter canadensis MIT 98-5491</name>
    <dbReference type="NCBI Taxonomy" id="537970"/>
    <lineage>
        <taxon>Bacteria</taxon>
        <taxon>Pseudomonadati</taxon>
        <taxon>Campylobacterota</taxon>
        <taxon>Epsilonproteobacteria</taxon>
        <taxon>Campylobacterales</taxon>
        <taxon>Helicobacteraceae</taxon>
        <taxon>Helicobacter</taxon>
    </lineage>
</organism>
<dbReference type="REBASE" id="41929">
    <property type="entry name" value="Hca5491ORF1232P"/>
</dbReference>
<dbReference type="EMBL" id="CM000776">
    <property type="protein sequence ID" value="EES89941.1"/>
    <property type="molecule type" value="Genomic_DNA"/>
</dbReference>
<dbReference type="AlphaFoldDB" id="C5ZXS3"/>
<dbReference type="PANTHER" id="PTHR35149:SF2">
    <property type="entry name" value="DUF262 DOMAIN-CONTAINING PROTEIN"/>
    <property type="match status" value="1"/>
</dbReference>
<proteinExistence type="predicted"/>
<dbReference type="RefSeq" id="WP_006656281.1">
    <property type="nucleotide sequence ID" value="NZ_CM000776.2"/>
</dbReference>
<gene>
    <name evidence="2" type="ORF">HCAN_1232</name>
</gene>
<feature type="domain" description="Type ISP restriction-modification enzyme LLaBIII C-terminal specificity" evidence="1">
    <location>
        <begin position="116"/>
        <end position="236"/>
    </location>
</feature>
<dbReference type="eggNOG" id="COG1479">
    <property type="taxonomic scope" value="Bacteria"/>
</dbReference>
<dbReference type="Pfam" id="PF18135">
    <property type="entry name" value="Type_ISP_C"/>
    <property type="match status" value="1"/>
</dbReference>
<reference evidence="2 3" key="1">
    <citation type="journal article" date="2009" name="J. Bacteriol.">
        <title>Genome sequence of the emerging pathogen Helicobacter canadensis.</title>
        <authorList>
            <person name="Loman N.J."/>
            <person name="Snyder L.A."/>
            <person name="Linton J.D."/>
            <person name="Langdon R."/>
            <person name="Lawson A.J."/>
            <person name="Weinstock G.M."/>
            <person name="Wren B.W."/>
            <person name="Pallen M.J."/>
        </authorList>
    </citation>
    <scope>NUCLEOTIDE SEQUENCE [LARGE SCALE GENOMIC DNA]</scope>
    <source>
        <strain evidence="2 3">MIT 98-5491</strain>
    </source>
</reference>
<name>C5ZXS3_9HELI</name>
<dbReference type="InterPro" id="IPR041635">
    <property type="entry name" value="Type_ISP_LLaBIII_C"/>
</dbReference>
<keyword evidence="3" id="KW-1185">Reference proteome</keyword>
<dbReference type="eggNOG" id="COG0286">
    <property type="taxonomic scope" value="Bacteria"/>
</dbReference>
<dbReference type="Proteomes" id="UP000007032">
    <property type="component" value="Chromosome"/>
</dbReference>
<sequence length="261" mass="30970">MEARENNFKSIVTNENRLDIPFFQRHYTWNEEHWERLFDDLYDSFINNTTHFVGSVILKRNGGNDNFAIVIDGQQRLTTFSILLKVLHDKIDESKRKHFENYLFETYKDDSPKINHSKMDRENYIDFLKVDFPKIPFVESKGLFLQFSALGNSLITLHSLKEQDLPPIGEPLYKDTANKDLKISKITYAKDTKELFINKSLYFEKVESSVWEYKIGGYQVLDKYLKSHKDEAIDFEYFQKIIQTLHKSLEIEREIAKISFI</sequence>